<dbReference type="WBParaSite" id="PEQ_0000123301-mRNA-1">
    <property type="protein sequence ID" value="PEQ_0000123301-mRNA-1"/>
    <property type="gene ID" value="PEQ_0000123301"/>
</dbReference>
<proteinExistence type="predicted"/>
<feature type="domain" description="GHMP kinase C-terminal" evidence="1">
    <location>
        <begin position="2"/>
        <end position="29"/>
    </location>
</feature>
<name>A0A914R4N9_PAREQ</name>
<evidence type="ECO:0000313" key="3">
    <source>
        <dbReference type="WBParaSite" id="PEQ_0000123301-mRNA-1"/>
    </source>
</evidence>
<sequence length="98" mass="10934">VDRCRRGGALGARLTGAGWGGCVIALFSERCIDLDVLFWSQPSEGIRIERQKTCKIAAQMLSSGVEIGKLKKRKGEKMYRRNQIVETARNDSEKATMM</sequence>
<evidence type="ECO:0000259" key="1">
    <source>
        <dbReference type="Pfam" id="PF08544"/>
    </source>
</evidence>
<dbReference type="Gene3D" id="3.30.70.3170">
    <property type="match status" value="1"/>
</dbReference>
<keyword evidence="2" id="KW-1185">Reference proteome</keyword>
<dbReference type="Proteomes" id="UP000887564">
    <property type="component" value="Unplaced"/>
</dbReference>
<reference evidence="3" key="1">
    <citation type="submission" date="2022-11" db="UniProtKB">
        <authorList>
            <consortium name="WormBaseParasite"/>
        </authorList>
    </citation>
    <scope>IDENTIFICATION</scope>
</reference>
<protein>
    <submittedName>
        <fullName evidence="3">GHMP kinase C-terminal domain-containing protein</fullName>
    </submittedName>
</protein>
<dbReference type="AlphaFoldDB" id="A0A914R4N9"/>
<dbReference type="SUPFAM" id="SSF55060">
    <property type="entry name" value="GHMP Kinase, C-terminal domain"/>
    <property type="match status" value="1"/>
</dbReference>
<dbReference type="InterPro" id="IPR036554">
    <property type="entry name" value="GHMP_kinase_C_sf"/>
</dbReference>
<organism evidence="2 3">
    <name type="scientific">Parascaris equorum</name>
    <name type="common">Equine roundworm</name>
    <dbReference type="NCBI Taxonomy" id="6256"/>
    <lineage>
        <taxon>Eukaryota</taxon>
        <taxon>Metazoa</taxon>
        <taxon>Ecdysozoa</taxon>
        <taxon>Nematoda</taxon>
        <taxon>Chromadorea</taxon>
        <taxon>Rhabditida</taxon>
        <taxon>Spirurina</taxon>
        <taxon>Ascaridomorpha</taxon>
        <taxon>Ascaridoidea</taxon>
        <taxon>Ascarididae</taxon>
        <taxon>Parascaris</taxon>
    </lineage>
</organism>
<dbReference type="Pfam" id="PF08544">
    <property type="entry name" value="GHMP_kinases_C"/>
    <property type="match status" value="1"/>
</dbReference>
<dbReference type="InterPro" id="IPR013750">
    <property type="entry name" value="GHMP_kinase_C_dom"/>
</dbReference>
<accession>A0A914R4N9</accession>
<evidence type="ECO:0000313" key="2">
    <source>
        <dbReference type="Proteomes" id="UP000887564"/>
    </source>
</evidence>